<protein>
    <recommendedName>
        <fullName evidence="4">PPE domain-containing protein</fullName>
    </recommendedName>
</protein>
<evidence type="ECO:0000256" key="1">
    <source>
        <dbReference type="SAM" id="MobiDB-lite"/>
    </source>
</evidence>
<evidence type="ECO:0000313" key="2">
    <source>
        <dbReference type="EMBL" id="BDU02770.1"/>
    </source>
</evidence>
<dbReference type="Gene3D" id="1.20.1260.20">
    <property type="entry name" value="PPE superfamily"/>
    <property type="match status" value="1"/>
</dbReference>
<dbReference type="InterPro" id="IPR038332">
    <property type="entry name" value="PPE_sf"/>
</dbReference>
<dbReference type="EMBL" id="AP026978">
    <property type="protein sequence ID" value="BDU02770.1"/>
    <property type="molecule type" value="Genomic_DNA"/>
</dbReference>
<keyword evidence="3" id="KW-1185">Reference proteome</keyword>
<proteinExistence type="predicted"/>
<gene>
    <name evidence="2" type="ORF">IFM12276_57980</name>
</gene>
<sequence length="220" mass="23339">MADSAARAAADGIRQELAGFTSGAADPAYAPDRELFGAYTHQQIWDLVHEALDPAALGRVAAAWQANATAVAEAFQAFSDATNREFARWSGRTADAAVGATRQFVRAGEEAHDVCRAVARLMELNSDAAQTVRGAIVPPQRYRPLADPAAEAVYGGKRRMEHDSAAADIEADVRDTMTYVYTPTMPATGDHVPQFPRPRAGSVTEDAPGDPDSVRGGGAR</sequence>
<dbReference type="Proteomes" id="UP001317870">
    <property type="component" value="Chromosome"/>
</dbReference>
<evidence type="ECO:0000313" key="3">
    <source>
        <dbReference type="Proteomes" id="UP001317870"/>
    </source>
</evidence>
<name>A0ABN6UC72_9NOCA</name>
<evidence type="ECO:0008006" key="4">
    <source>
        <dbReference type="Google" id="ProtNLM"/>
    </source>
</evidence>
<dbReference type="RefSeq" id="WP_281875850.1">
    <property type="nucleotide sequence ID" value="NZ_AP026976.1"/>
</dbReference>
<accession>A0ABN6UC72</accession>
<organism evidence="2 3">
    <name type="scientific">Nocardia sputorum</name>
    <dbReference type="NCBI Taxonomy" id="2984338"/>
    <lineage>
        <taxon>Bacteria</taxon>
        <taxon>Bacillati</taxon>
        <taxon>Actinomycetota</taxon>
        <taxon>Actinomycetes</taxon>
        <taxon>Mycobacteriales</taxon>
        <taxon>Nocardiaceae</taxon>
        <taxon>Nocardia</taxon>
    </lineage>
</organism>
<feature type="region of interest" description="Disordered" evidence="1">
    <location>
        <begin position="185"/>
        <end position="220"/>
    </location>
</feature>
<reference evidence="2 3" key="1">
    <citation type="submission" date="2022-11" db="EMBL/GenBank/DDBJ databases">
        <title>Genome Sequencing of Nocardia sp. ON39_IFM12276 and assembly.</title>
        <authorList>
            <person name="Shimojima M."/>
            <person name="Toyokawa M."/>
            <person name="Uesaka K."/>
        </authorList>
    </citation>
    <scope>NUCLEOTIDE SEQUENCE [LARGE SCALE GENOMIC DNA]</scope>
    <source>
        <strain evidence="2 3">IFM 12276</strain>
    </source>
</reference>